<sequence>MKPVTLAGILALLSTTAAHAVEAAGGAMEESSSGGMPQLDFANPLMLAQVIWLLIIFGVFYYILSHIALPRVASVLEERRSRIDGDLEAARAAKAEADAAVAAHQEATAKARQDSHAAITAASQSAQADAAEKAAALNARLNQQIASAEARINTARDAAMGALREVATDTANALVARLTGLRNEPAVAAAVQRELVAQGHPQAGQA</sequence>
<proteinExistence type="inferred from homology"/>
<dbReference type="Proteomes" id="UP001201985">
    <property type="component" value="Unassembled WGS sequence"/>
</dbReference>
<evidence type="ECO:0000313" key="17">
    <source>
        <dbReference type="EMBL" id="MCI0753771.1"/>
    </source>
</evidence>
<evidence type="ECO:0000256" key="6">
    <source>
        <dbReference type="ARBA" id="ARBA00022989"/>
    </source>
</evidence>
<gene>
    <name evidence="13" type="primary">atpF</name>
    <name evidence="17" type="ORF">MON41_08355</name>
</gene>
<dbReference type="Pfam" id="PF00430">
    <property type="entry name" value="ATP-synt_B"/>
    <property type="match status" value="1"/>
</dbReference>
<dbReference type="PANTHER" id="PTHR33445">
    <property type="entry name" value="ATP SYNTHASE SUBUNIT B', CHLOROPLASTIC"/>
    <property type="match status" value="1"/>
</dbReference>
<evidence type="ECO:0000256" key="12">
    <source>
        <dbReference type="ARBA" id="ARBA00037847"/>
    </source>
</evidence>
<dbReference type="InterPro" id="IPR002146">
    <property type="entry name" value="ATP_synth_b/b'su_bac/chlpt"/>
</dbReference>
<feature type="transmembrane region" description="Helical" evidence="13">
    <location>
        <begin position="44"/>
        <end position="64"/>
    </location>
</feature>
<accession>A0ABS9W397</accession>
<evidence type="ECO:0000256" key="13">
    <source>
        <dbReference type="HAMAP-Rule" id="MF_01398"/>
    </source>
</evidence>
<dbReference type="RefSeq" id="WP_238384101.1">
    <property type="nucleotide sequence ID" value="NZ_JALBUU010000004.1"/>
</dbReference>
<evidence type="ECO:0000256" key="4">
    <source>
        <dbReference type="ARBA" id="ARBA00022692"/>
    </source>
</evidence>
<comment type="function">
    <text evidence="11">Component of the F(0) channel, it forms part of the peripheral stalk, linking F(1) to F(0). The b'-subunit is a diverged and duplicated form of b found in plants and photosynthetic bacteria.</text>
</comment>
<comment type="function">
    <text evidence="10 13">F(1)F(0) ATP synthase produces ATP from ADP in the presence of a proton or sodium gradient. F-type ATPases consist of two structural domains, F(1) containing the extramembraneous catalytic core and F(0) containing the membrane proton channel, linked together by a central stalk and a peripheral stalk. During catalysis, ATP synthesis in the catalytic domain of F(1) is coupled via a rotary mechanism of the central stalk subunits to proton translocation.</text>
</comment>
<evidence type="ECO:0000256" key="1">
    <source>
        <dbReference type="ARBA" id="ARBA00005513"/>
    </source>
</evidence>
<evidence type="ECO:0000256" key="2">
    <source>
        <dbReference type="ARBA" id="ARBA00022448"/>
    </source>
</evidence>
<keyword evidence="8 13" id="KW-0472">Membrane</keyword>
<evidence type="ECO:0000256" key="8">
    <source>
        <dbReference type="ARBA" id="ARBA00023136"/>
    </source>
</evidence>
<keyword evidence="2 13" id="KW-0813">Transport</keyword>
<evidence type="ECO:0000256" key="7">
    <source>
        <dbReference type="ARBA" id="ARBA00023065"/>
    </source>
</evidence>
<evidence type="ECO:0000256" key="10">
    <source>
        <dbReference type="ARBA" id="ARBA00025198"/>
    </source>
</evidence>
<reference evidence="17 18" key="1">
    <citation type="submission" date="2022-03" db="EMBL/GenBank/DDBJ databases">
        <title>Complete genome analysis of Roseomonas KG 17.1 : a prolific producer of plant growth promoters.</title>
        <authorList>
            <person name="Saadouli I."/>
            <person name="Najjari A."/>
            <person name="Mosbah A."/>
            <person name="Ouzari H.I."/>
        </authorList>
    </citation>
    <scope>NUCLEOTIDE SEQUENCE [LARGE SCALE GENOMIC DNA]</scope>
    <source>
        <strain evidence="17 18">KG17-1</strain>
    </source>
</reference>
<keyword evidence="3 13" id="KW-0138">CF(0)</keyword>
<evidence type="ECO:0000256" key="3">
    <source>
        <dbReference type="ARBA" id="ARBA00022547"/>
    </source>
</evidence>
<keyword evidence="13" id="KW-1003">Cell membrane</keyword>
<dbReference type="EMBL" id="JALBUU010000004">
    <property type="protein sequence ID" value="MCI0753771.1"/>
    <property type="molecule type" value="Genomic_DNA"/>
</dbReference>
<keyword evidence="9 13" id="KW-0066">ATP synthesis</keyword>
<comment type="similarity">
    <text evidence="1 13 14">Belongs to the ATPase B chain family.</text>
</comment>
<keyword evidence="16" id="KW-0732">Signal</keyword>
<keyword evidence="7 13" id="KW-0406">Ion transport</keyword>
<organism evidence="17 18">
    <name type="scientific">Teichococcus vastitatis</name>
    <dbReference type="NCBI Taxonomy" id="2307076"/>
    <lineage>
        <taxon>Bacteria</taxon>
        <taxon>Pseudomonadati</taxon>
        <taxon>Pseudomonadota</taxon>
        <taxon>Alphaproteobacteria</taxon>
        <taxon>Acetobacterales</taxon>
        <taxon>Roseomonadaceae</taxon>
        <taxon>Roseomonas</taxon>
    </lineage>
</organism>
<protein>
    <recommendedName>
        <fullName evidence="13">ATP synthase subunit b</fullName>
    </recommendedName>
    <alternativeName>
        <fullName evidence="13">ATP synthase F(0) sector subunit b</fullName>
    </alternativeName>
    <alternativeName>
        <fullName evidence="13">ATPase subunit I</fullName>
    </alternativeName>
    <alternativeName>
        <fullName evidence="13">F-type ATPase subunit b</fullName>
        <shortName evidence="13">F-ATPase subunit b</shortName>
    </alternativeName>
</protein>
<name>A0ABS9W397_9PROT</name>
<feature type="signal peptide" evidence="16">
    <location>
        <begin position="1"/>
        <end position="20"/>
    </location>
</feature>
<keyword evidence="4 13" id="KW-0812">Transmembrane</keyword>
<feature type="chain" id="PRO_5047370981" description="ATP synthase subunit b" evidence="16">
    <location>
        <begin position="21"/>
        <end position="206"/>
    </location>
</feature>
<comment type="subunit">
    <text evidence="13">F-type ATPases have 2 components, F(1) - the catalytic core - and F(0) - the membrane proton channel. F(1) has five subunits: alpha(3), beta(3), gamma(1), delta(1), epsilon(1). F(0) has three main subunits: a(1), b(2) and c(10-14). The alpha and beta chains form an alternating ring which encloses part of the gamma chain. F(1) is attached to F(0) by a central stalk formed by the gamma and epsilon chains, while a peripheral stalk is formed by the delta and b chains.</text>
</comment>
<feature type="coiled-coil region" evidence="15">
    <location>
        <begin position="131"/>
        <end position="165"/>
    </location>
</feature>
<evidence type="ECO:0000256" key="16">
    <source>
        <dbReference type="SAM" id="SignalP"/>
    </source>
</evidence>
<evidence type="ECO:0000256" key="14">
    <source>
        <dbReference type="RuleBase" id="RU003848"/>
    </source>
</evidence>
<keyword evidence="6 13" id="KW-1133">Transmembrane helix</keyword>
<dbReference type="PANTHER" id="PTHR33445:SF1">
    <property type="entry name" value="ATP SYNTHASE SUBUNIT B"/>
    <property type="match status" value="1"/>
</dbReference>
<comment type="subcellular location">
    <subcellularLocation>
        <location evidence="13">Cell membrane</location>
        <topology evidence="13">Single-pass membrane protein</topology>
    </subcellularLocation>
    <subcellularLocation>
        <location evidence="12">Endomembrane system</location>
        <topology evidence="12">Single-pass membrane protein</topology>
    </subcellularLocation>
</comment>
<keyword evidence="18" id="KW-1185">Reference proteome</keyword>
<evidence type="ECO:0000313" key="18">
    <source>
        <dbReference type="Proteomes" id="UP001201985"/>
    </source>
</evidence>
<evidence type="ECO:0000256" key="15">
    <source>
        <dbReference type="SAM" id="Coils"/>
    </source>
</evidence>
<evidence type="ECO:0000256" key="5">
    <source>
        <dbReference type="ARBA" id="ARBA00022781"/>
    </source>
</evidence>
<comment type="caution">
    <text evidence="17">The sequence shown here is derived from an EMBL/GenBank/DDBJ whole genome shotgun (WGS) entry which is preliminary data.</text>
</comment>
<dbReference type="HAMAP" id="MF_01398">
    <property type="entry name" value="ATP_synth_b_bprime"/>
    <property type="match status" value="1"/>
</dbReference>
<dbReference type="InterPro" id="IPR050059">
    <property type="entry name" value="ATP_synthase_B_chain"/>
</dbReference>
<keyword evidence="15" id="KW-0175">Coiled coil</keyword>
<dbReference type="CDD" id="cd06503">
    <property type="entry name" value="ATP-synt_Fo_b"/>
    <property type="match status" value="1"/>
</dbReference>
<evidence type="ECO:0000256" key="9">
    <source>
        <dbReference type="ARBA" id="ARBA00023310"/>
    </source>
</evidence>
<keyword evidence="5 13" id="KW-0375">Hydrogen ion transport</keyword>
<evidence type="ECO:0000256" key="11">
    <source>
        <dbReference type="ARBA" id="ARBA00025614"/>
    </source>
</evidence>